<dbReference type="AlphaFoldDB" id="A0A8H2PVE2"/>
<name>A0A8H2PVE2_ACIRA</name>
<dbReference type="Proteomes" id="UP000314285">
    <property type="component" value="Unassembled WGS sequence"/>
</dbReference>
<dbReference type="RefSeq" id="WP_139880528.1">
    <property type="nucleotide sequence ID" value="NZ_JBKJAK020000102.1"/>
</dbReference>
<organism evidence="1 2">
    <name type="scientific">Acinetobacter radioresistens</name>
    <dbReference type="NCBI Taxonomy" id="40216"/>
    <lineage>
        <taxon>Bacteria</taxon>
        <taxon>Pseudomonadati</taxon>
        <taxon>Pseudomonadota</taxon>
        <taxon>Gammaproteobacteria</taxon>
        <taxon>Moraxellales</taxon>
        <taxon>Moraxellaceae</taxon>
        <taxon>Acinetobacter</taxon>
    </lineage>
</organism>
<evidence type="ECO:0000313" key="2">
    <source>
        <dbReference type="Proteomes" id="UP000314285"/>
    </source>
</evidence>
<dbReference type="EMBL" id="VFBM01000002">
    <property type="protein sequence ID" value="TNX93644.1"/>
    <property type="molecule type" value="Genomic_DNA"/>
</dbReference>
<gene>
    <name evidence="1" type="ORF">FHY67_04185</name>
</gene>
<proteinExistence type="predicted"/>
<comment type="caution">
    <text evidence="1">The sequence shown here is derived from an EMBL/GenBank/DDBJ whole genome shotgun (WGS) entry which is preliminary data.</text>
</comment>
<evidence type="ECO:0000313" key="1">
    <source>
        <dbReference type="EMBL" id="TNX93644.1"/>
    </source>
</evidence>
<accession>A0A8H2PVE2</accession>
<sequence length="88" mass="10223">MNANVTTTIELARLKQKLSNTVEQLKAMSNDETVVTTGPNWIHLRYVGRGSEQMQLDLNEQYSMKLRLVYLAETLARLERVLKDWEKV</sequence>
<reference evidence="1 2" key="1">
    <citation type="submission" date="2019-06" db="EMBL/GenBank/DDBJ databases">
        <title>Genome of Acinetobacter radioresistens APH1, a phenol degrading strain.</title>
        <authorList>
            <person name="Liu Y."/>
        </authorList>
    </citation>
    <scope>NUCLEOTIDE SEQUENCE [LARGE SCALE GENOMIC DNA]</scope>
    <source>
        <strain evidence="1 2">APH1</strain>
    </source>
</reference>
<protein>
    <submittedName>
        <fullName evidence="1">Uncharacterized protein</fullName>
    </submittedName>
</protein>